<name>A0ABQ8JC27_DERPT</name>
<reference evidence="1 2" key="2">
    <citation type="journal article" date="2022" name="Mol. Biol. Evol.">
        <title>Comparative Genomics Reveals Insights into the Divergent Evolution of Astigmatic Mites and Household Pest Adaptations.</title>
        <authorList>
            <person name="Xiong Q."/>
            <person name="Wan A.T."/>
            <person name="Liu X."/>
            <person name="Fung C.S."/>
            <person name="Xiao X."/>
            <person name="Malainual N."/>
            <person name="Hou J."/>
            <person name="Wang L."/>
            <person name="Wang M."/>
            <person name="Yang K.Y."/>
            <person name="Cui Y."/>
            <person name="Leung E.L."/>
            <person name="Nong W."/>
            <person name="Shin S.K."/>
            <person name="Au S.W."/>
            <person name="Jeong K.Y."/>
            <person name="Chew F.T."/>
            <person name="Hui J.H."/>
            <person name="Leung T.F."/>
            <person name="Tungtrongchitr A."/>
            <person name="Zhong N."/>
            <person name="Liu Z."/>
            <person name="Tsui S.K."/>
        </authorList>
    </citation>
    <scope>NUCLEOTIDE SEQUENCE [LARGE SCALE GENOMIC DNA]</scope>
    <source>
        <strain evidence="1">Derp</strain>
    </source>
</reference>
<reference evidence="1 2" key="1">
    <citation type="journal article" date="2018" name="J. Allergy Clin. Immunol.">
        <title>High-quality assembly of Dermatophagoides pteronyssinus genome and transcriptome reveals a wide range of novel allergens.</title>
        <authorList>
            <person name="Liu X.Y."/>
            <person name="Yang K.Y."/>
            <person name="Wang M.Q."/>
            <person name="Kwok J.S."/>
            <person name="Zeng X."/>
            <person name="Yang Z."/>
            <person name="Xiao X.J."/>
            <person name="Lau C.P."/>
            <person name="Li Y."/>
            <person name="Huang Z.M."/>
            <person name="Ba J.G."/>
            <person name="Yim A.K."/>
            <person name="Ouyang C.Y."/>
            <person name="Ngai S.M."/>
            <person name="Chan T.F."/>
            <person name="Leung E.L."/>
            <person name="Liu L."/>
            <person name="Liu Z.G."/>
            <person name="Tsui S.K."/>
        </authorList>
    </citation>
    <scope>NUCLEOTIDE SEQUENCE [LARGE SCALE GENOMIC DNA]</scope>
    <source>
        <strain evidence="1">Derp</strain>
    </source>
</reference>
<protein>
    <submittedName>
        <fullName evidence="1">Uncharacterized protein</fullName>
    </submittedName>
</protein>
<organism evidence="1 2">
    <name type="scientific">Dermatophagoides pteronyssinus</name>
    <name type="common">European house dust mite</name>
    <dbReference type="NCBI Taxonomy" id="6956"/>
    <lineage>
        <taxon>Eukaryota</taxon>
        <taxon>Metazoa</taxon>
        <taxon>Ecdysozoa</taxon>
        <taxon>Arthropoda</taxon>
        <taxon>Chelicerata</taxon>
        <taxon>Arachnida</taxon>
        <taxon>Acari</taxon>
        <taxon>Acariformes</taxon>
        <taxon>Sarcoptiformes</taxon>
        <taxon>Astigmata</taxon>
        <taxon>Psoroptidia</taxon>
        <taxon>Analgoidea</taxon>
        <taxon>Pyroglyphidae</taxon>
        <taxon>Dermatophagoidinae</taxon>
        <taxon>Dermatophagoides</taxon>
    </lineage>
</organism>
<dbReference type="EMBL" id="NJHN03000053">
    <property type="protein sequence ID" value="KAH9420154.1"/>
    <property type="molecule type" value="Genomic_DNA"/>
</dbReference>
<comment type="caution">
    <text evidence="1">The sequence shown here is derived from an EMBL/GenBank/DDBJ whole genome shotgun (WGS) entry which is preliminary data.</text>
</comment>
<keyword evidence="2" id="KW-1185">Reference proteome</keyword>
<sequence length="82" mass="9728">MLAKSISVESILSRYQWYYQRKRDGDGDGFENLLKTKFKAIAARLMNNNNNKKKRCNQNYPVIYNSPRYINWPGFNGTKLIY</sequence>
<evidence type="ECO:0000313" key="2">
    <source>
        <dbReference type="Proteomes" id="UP000887458"/>
    </source>
</evidence>
<proteinExistence type="predicted"/>
<evidence type="ECO:0000313" key="1">
    <source>
        <dbReference type="EMBL" id="KAH9420154.1"/>
    </source>
</evidence>
<gene>
    <name evidence="1" type="ORF">DERP_011488</name>
</gene>
<dbReference type="Proteomes" id="UP000887458">
    <property type="component" value="Unassembled WGS sequence"/>
</dbReference>
<accession>A0ABQ8JC27</accession>